<dbReference type="EMBL" id="CP125942">
    <property type="protein sequence ID" value="XAO46350.1"/>
    <property type="molecule type" value="Genomic_DNA"/>
</dbReference>
<dbReference type="AlphaFoldDB" id="A0AAU6WED8"/>
<protein>
    <submittedName>
        <fullName evidence="1">Uncharacterized protein</fullName>
    </submittedName>
</protein>
<accession>A0AAU6WED8</accession>
<organism evidence="1 2">
    <name type="scientific">Glutamicibacter ectropisis</name>
    <dbReference type="NCBI Taxonomy" id="3046593"/>
    <lineage>
        <taxon>Bacteria</taxon>
        <taxon>Bacillati</taxon>
        <taxon>Actinomycetota</taxon>
        <taxon>Actinomycetes</taxon>
        <taxon>Micrococcales</taxon>
        <taxon>Micrococcaceae</taxon>
        <taxon>Glutamicibacter</taxon>
    </lineage>
</organism>
<dbReference type="KEGG" id="gey:QMQ05_02035"/>
<gene>
    <name evidence="1" type="ORF">QMQ05_02035</name>
</gene>
<dbReference type="RefSeq" id="WP_345472588.1">
    <property type="nucleotide sequence ID" value="NZ_CP125942.1"/>
</dbReference>
<keyword evidence="2" id="KW-1185">Reference proteome</keyword>
<reference evidence="1 2" key="1">
    <citation type="submission" date="2023-05" db="EMBL/GenBank/DDBJ databases">
        <title>Glutamicibacter sp. B1, complete genome.</title>
        <authorList>
            <person name="Long Y.H."/>
            <person name="Fang T."/>
            <person name="Li X.Y."/>
        </authorList>
    </citation>
    <scope>NUCLEOTIDE SEQUENCE [LARGE SCALE GENOMIC DNA]</scope>
    <source>
        <strain evidence="1 2">B1</strain>
    </source>
</reference>
<name>A0AAU6WED8_9MICC</name>
<dbReference type="Proteomes" id="UP001486888">
    <property type="component" value="Chromosome"/>
</dbReference>
<evidence type="ECO:0000313" key="1">
    <source>
        <dbReference type="EMBL" id="XAO46350.1"/>
    </source>
</evidence>
<sequence>MGVAVGEVFGLVRGDWLLAEDDTEEDADDDGSLVLDVSVGEPGALQLLSRSIASIPNDMSCLT</sequence>
<proteinExistence type="predicted"/>
<evidence type="ECO:0000313" key="2">
    <source>
        <dbReference type="Proteomes" id="UP001486888"/>
    </source>
</evidence>